<proteinExistence type="predicted"/>
<name>A0A7X0HVL3_9BACI</name>
<feature type="transmembrane region" description="Helical" evidence="1">
    <location>
        <begin position="111"/>
        <end position="133"/>
    </location>
</feature>
<reference evidence="2 3" key="1">
    <citation type="submission" date="2020-08" db="EMBL/GenBank/DDBJ databases">
        <title>Genomic Encyclopedia of Type Strains, Phase IV (KMG-IV): sequencing the most valuable type-strain genomes for metagenomic binning, comparative biology and taxonomic classification.</title>
        <authorList>
            <person name="Goeker M."/>
        </authorList>
    </citation>
    <scope>NUCLEOTIDE SEQUENCE [LARGE SCALE GENOMIC DNA]</scope>
    <source>
        <strain evidence="2 3">DSM 5391</strain>
    </source>
</reference>
<evidence type="ECO:0000313" key="2">
    <source>
        <dbReference type="EMBL" id="MBB6446406.1"/>
    </source>
</evidence>
<dbReference type="EMBL" id="JACHGK010000011">
    <property type="protein sequence ID" value="MBB6446406.1"/>
    <property type="molecule type" value="Genomic_DNA"/>
</dbReference>
<comment type="caution">
    <text evidence="2">The sequence shown here is derived from an EMBL/GenBank/DDBJ whole genome shotgun (WGS) entry which is preliminary data.</text>
</comment>
<feature type="transmembrane region" description="Helical" evidence="1">
    <location>
        <begin position="82"/>
        <end position="99"/>
    </location>
</feature>
<evidence type="ECO:0000256" key="1">
    <source>
        <dbReference type="SAM" id="Phobius"/>
    </source>
</evidence>
<dbReference type="Pfam" id="PF12650">
    <property type="entry name" value="DUF3784"/>
    <property type="match status" value="1"/>
</dbReference>
<dbReference type="InterPro" id="IPR017259">
    <property type="entry name" value="UCP037672"/>
</dbReference>
<dbReference type="AlphaFoldDB" id="A0A7X0HVL3"/>
<keyword evidence="1" id="KW-0812">Transmembrane</keyword>
<keyword evidence="1" id="KW-0472">Membrane</keyword>
<dbReference type="RefSeq" id="WP_184527399.1">
    <property type="nucleotide sequence ID" value="NZ_JACHGK010000011.1"/>
</dbReference>
<feature type="transmembrane region" description="Helical" evidence="1">
    <location>
        <begin position="57"/>
        <end position="76"/>
    </location>
</feature>
<dbReference type="Proteomes" id="UP000531594">
    <property type="component" value="Unassembled WGS sequence"/>
</dbReference>
<organism evidence="2 3">
    <name type="scientific">Bacillus benzoevorans</name>
    <dbReference type="NCBI Taxonomy" id="1456"/>
    <lineage>
        <taxon>Bacteria</taxon>
        <taxon>Bacillati</taxon>
        <taxon>Bacillota</taxon>
        <taxon>Bacilli</taxon>
        <taxon>Bacillales</taxon>
        <taxon>Bacillaceae</taxon>
        <taxon>Bacillus</taxon>
    </lineage>
</organism>
<evidence type="ECO:0000313" key="3">
    <source>
        <dbReference type="Proteomes" id="UP000531594"/>
    </source>
</evidence>
<accession>A0A7X0HVL3</accession>
<keyword evidence="3" id="KW-1185">Reference proteome</keyword>
<protein>
    <submittedName>
        <fullName evidence="2">Putative membrane protein SirB2</fullName>
    </submittedName>
</protein>
<gene>
    <name evidence="2" type="ORF">HNR53_003065</name>
</gene>
<sequence>MWILFAVELFVIVLFIVLGWLIRYRKKYGLISGFVNRPKEEQEQLIFNGYPQKTGSLLILTAFGMLLLLPLIFTPFRYTIEVQFGFMLLFLLGGFIFLSKYEVAKKRKRSYWISSSLFVLVVSFVTIIMSLGYQDYELTIGEEQFSISGVYGDQWEMADIEQIQLLAEMPKVKWKENGFGMQTMAKGYFTVEGYDSSLLFIHHNARPIMYIKVNDKNIFINGESAEQTKNWYEQLSKKAGI</sequence>
<keyword evidence="1" id="KW-1133">Transmembrane helix</keyword>
<feature type="transmembrane region" description="Helical" evidence="1">
    <location>
        <begin position="6"/>
        <end position="22"/>
    </location>
</feature>